<evidence type="ECO:0000313" key="3">
    <source>
        <dbReference type="Proteomes" id="UP000712080"/>
    </source>
</evidence>
<accession>A0A972FQ10</accession>
<name>A0A972FQ10_9FLAO</name>
<protein>
    <submittedName>
        <fullName evidence="2">Uncharacterized protein</fullName>
    </submittedName>
</protein>
<sequence>MKRNQKNAGIAFFWIWTFVFFGITITEMLEMNPKILGAHKILMTDLTAFLFIIYLGIAVNLFFNLKPRKFRIAESVFFIGGIGLFIGFFMTLNHYMTPVSLH</sequence>
<keyword evidence="1" id="KW-0812">Transmembrane</keyword>
<feature type="transmembrane region" description="Helical" evidence="1">
    <location>
        <begin position="75"/>
        <end position="96"/>
    </location>
</feature>
<dbReference type="RefSeq" id="WP_169528362.1">
    <property type="nucleotide sequence ID" value="NZ_JAAMPU010000108.1"/>
</dbReference>
<dbReference type="EMBL" id="JAAMPU010000108">
    <property type="protein sequence ID" value="NMH29260.1"/>
    <property type="molecule type" value="Genomic_DNA"/>
</dbReference>
<dbReference type="AlphaFoldDB" id="A0A972FQ10"/>
<evidence type="ECO:0000256" key="1">
    <source>
        <dbReference type="SAM" id="Phobius"/>
    </source>
</evidence>
<comment type="caution">
    <text evidence="2">The sequence shown here is derived from an EMBL/GenBank/DDBJ whole genome shotgun (WGS) entry which is preliminary data.</text>
</comment>
<feature type="transmembrane region" description="Helical" evidence="1">
    <location>
        <begin position="46"/>
        <end position="63"/>
    </location>
</feature>
<proteinExistence type="predicted"/>
<keyword evidence="3" id="KW-1185">Reference proteome</keyword>
<feature type="transmembrane region" description="Helical" evidence="1">
    <location>
        <begin position="7"/>
        <end position="26"/>
    </location>
</feature>
<evidence type="ECO:0000313" key="2">
    <source>
        <dbReference type="EMBL" id="NMH29260.1"/>
    </source>
</evidence>
<keyword evidence="1" id="KW-1133">Transmembrane helix</keyword>
<keyword evidence="1" id="KW-0472">Membrane</keyword>
<dbReference type="Proteomes" id="UP000712080">
    <property type="component" value="Unassembled WGS sequence"/>
</dbReference>
<reference evidence="2" key="1">
    <citation type="submission" date="2020-02" db="EMBL/GenBank/DDBJ databases">
        <title>Flavobacterium sp. genome.</title>
        <authorList>
            <person name="Jung H.S."/>
            <person name="Baek J.H."/>
            <person name="Jeon C.O."/>
        </authorList>
    </citation>
    <scope>NUCLEOTIDE SEQUENCE</scope>
    <source>
        <strain evidence="2">SE-s28</strain>
    </source>
</reference>
<gene>
    <name evidence="2" type="ORF">G6047_14570</name>
</gene>
<organism evidence="2 3">
    <name type="scientific">Flavobacterium silvaticum</name>
    <dbReference type="NCBI Taxonomy" id="1852020"/>
    <lineage>
        <taxon>Bacteria</taxon>
        <taxon>Pseudomonadati</taxon>
        <taxon>Bacteroidota</taxon>
        <taxon>Flavobacteriia</taxon>
        <taxon>Flavobacteriales</taxon>
        <taxon>Flavobacteriaceae</taxon>
        <taxon>Flavobacterium</taxon>
    </lineage>
</organism>